<dbReference type="SUPFAM" id="SSF64288">
    <property type="entry name" value="Chorismate lyase-like"/>
    <property type="match status" value="1"/>
</dbReference>
<proteinExistence type="predicted"/>
<dbReference type="InterPro" id="IPR050679">
    <property type="entry name" value="Bact_HTH_transcr_reg"/>
</dbReference>
<gene>
    <name evidence="5" type="ORF">DW2_14535</name>
</gene>
<dbReference type="SUPFAM" id="SSF46785">
    <property type="entry name" value="Winged helix' DNA-binding domain"/>
    <property type="match status" value="1"/>
</dbReference>
<keyword evidence="3" id="KW-0804">Transcription</keyword>
<sequence>MTDRTPIWRQIADTLRSEIAEGLYPAGAKLPTEAQLAARFGVNRHTVRHALGALAEEKLVVSRRGAGVFVAMAAPADYPIGRRVRFQQNVAASGRTPSREVLRIETRPARADEAEALKLSPHAQVHVFEGLSLGDGLPLAQFRSIFPAARFPTLPEALARHASVTAALREAGVADYIRASTRVSATLARATRAGLMKLSEGAPLLRTEAVNVDLQGEPIEFGISWFAGDRVALTIHPDIHPDGG</sequence>
<dbReference type="RefSeq" id="WP_038147764.1">
    <property type="nucleotide sequence ID" value="NZ_AQRC01000012.1"/>
</dbReference>
<protein>
    <submittedName>
        <fullName evidence="5">Phosphonates metabolism transcriptional regulator PhnF</fullName>
    </submittedName>
</protein>
<dbReference type="PANTHER" id="PTHR44846:SF1">
    <property type="entry name" value="MANNOSYL-D-GLYCERATE TRANSPORT_METABOLISM SYSTEM REPRESSOR MNGR-RELATED"/>
    <property type="match status" value="1"/>
</dbReference>
<reference evidence="6" key="1">
    <citation type="submission" date="2013-04" db="EMBL/GenBank/DDBJ databases">
        <title>Thioclava sp. 13D2W-2 Genome Sequencing.</title>
        <authorList>
            <person name="Lai Q."/>
            <person name="Li G."/>
            <person name="Shao Z."/>
        </authorList>
    </citation>
    <scope>NUCLEOTIDE SEQUENCE [LARGE SCALE GENOMIC DNA]</scope>
    <source>
        <strain evidence="6">13D2W-2</strain>
    </source>
</reference>
<evidence type="ECO:0000259" key="4">
    <source>
        <dbReference type="PROSITE" id="PS50949"/>
    </source>
</evidence>
<evidence type="ECO:0000313" key="6">
    <source>
        <dbReference type="Proteomes" id="UP000028607"/>
    </source>
</evidence>
<dbReference type="OrthoDB" id="9800645at2"/>
<dbReference type="Pfam" id="PF07702">
    <property type="entry name" value="UTRA"/>
    <property type="match status" value="1"/>
</dbReference>
<dbReference type="AlphaFoldDB" id="A0A085TU29"/>
<dbReference type="Gene3D" id="3.40.1410.10">
    <property type="entry name" value="Chorismate lyase-like"/>
    <property type="match status" value="1"/>
</dbReference>
<dbReference type="PANTHER" id="PTHR44846">
    <property type="entry name" value="MANNOSYL-D-GLYCERATE TRANSPORT/METABOLISM SYSTEM REPRESSOR MNGR-RELATED"/>
    <property type="match status" value="1"/>
</dbReference>
<dbReference type="SMART" id="SM00345">
    <property type="entry name" value="HTH_GNTR"/>
    <property type="match status" value="1"/>
</dbReference>
<dbReference type="PRINTS" id="PR00035">
    <property type="entry name" value="HTHGNTR"/>
</dbReference>
<evidence type="ECO:0000256" key="1">
    <source>
        <dbReference type="ARBA" id="ARBA00023015"/>
    </source>
</evidence>
<evidence type="ECO:0000313" key="5">
    <source>
        <dbReference type="EMBL" id="KFE34226.1"/>
    </source>
</evidence>
<dbReference type="eggNOG" id="COG2188">
    <property type="taxonomic scope" value="Bacteria"/>
</dbReference>
<dbReference type="Pfam" id="PF00392">
    <property type="entry name" value="GntR"/>
    <property type="match status" value="1"/>
</dbReference>
<dbReference type="InterPro" id="IPR028978">
    <property type="entry name" value="Chorismate_lyase_/UTRA_dom_sf"/>
</dbReference>
<dbReference type="CDD" id="cd07377">
    <property type="entry name" value="WHTH_GntR"/>
    <property type="match status" value="1"/>
</dbReference>
<dbReference type="InterPro" id="IPR036390">
    <property type="entry name" value="WH_DNA-bd_sf"/>
</dbReference>
<dbReference type="InterPro" id="IPR011663">
    <property type="entry name" value="UTRA"/>
</dbReference>
<keyword evidence="2" id="KW-0238">DNA-binding</keyword>
<feature type="domain" description="HTH gntR-type" evidence="4">
    <location>
        <begin position="5"/>
        <end position="73"/>
    </location>
</feature>
<dbReference type="Proteomes" id="UP000028607">
    <property type="component" value="Unassembled WGS sequence"/>
</dbReference>
<dbReference type="InterPro" id="IPR000524">
    <property type="entry name" value="Tscrpt_reg_HTH_GntR"/>
</dbReference>
<evidence type="ECO:0000256" key="3">
    <source>
        <dbReference type="ARBA" id="ARBA00023163"/>
    </source>
</evidence>
<dbReference type="GO" id="GO:0003677">
    <property type="term" value="F:DNA binding"/>
    <property type="evidence" value="ECO:0007669"/>
    <property type="project" value="UniProtKB-KW"/>
</dbReference>
<dbReference type="PROSITE" id="PS50949">
    <property type="entry name" value="HTH_GNTR"/>
    <property type="match status" value="1"/>
</dbReference>
<accession>A0A085TU29</accession>
<dbReference type="SMART" id="SM00866">
    <property type="entry name" value="UTRA"/>
    <property type="match status" value="1"/>
</dbReference>
<dbReference type="GO" id="GO:0003700">
    <property type="term" value="F:DNA-binding transcription factor activity"/>
    <property type="evidence" value="ECO:0007669"/>
    <property type="project" value="InterPro"/>
</dbReference>
<name>A0A085TU29_9RHOB</name>
<dbReference type="Gene3D" id="1.10.10.10">
    <property type="entry name" value="Winged helix-like DNA-binding domain superfamily/Winged helix DNA-binding domain"/>
    <property type="match status" value="1"/>
</dbReference>
<evidence type="ECO:0000256" key="2">
    <source>
        <dbReference type="ARBA" id="ARBA00023125"/>
    </source>
</evidence>
<dbReference type="STRING" id="1317124.DW2_14535"/>
<dbReference type="PATRIC" id="fig|1317124.6.peg.2924"/>
<organism evidence="5 6">
    <name type="scientific">Thioclava atlantica</name>
    <dbReference type="NCBI Taxonomy" id="1317124"/>
    <lineage>
        <taxon>Bacteria</taxon>
        <taxon>Pseudomonadati</taxon>
        <taxon>Pseudomonadota</taxon>
        <taxon>Alphaproteobacteria</taxon>
        <taxon>Rhodobacterales</taxon>
        <taxon>Paracoccaceae</taxon>
        <taxon>Thioclava</taxon>
    </lineage>
</organism>
<dbReference type="InterPro" id="IPR036388">
    <property type="entry name" value="WH-like_DNA-bd_sf"/>
</dbReference>
<dbReference type="InterPro" id="IPR012702">
    <property type="entry name" value="CP_lyase_PhnF"/>
</dbReference>
<keyword evidence="1" id="KW-0805">Transcription regulation</keyword>
<keyword evidence="6" id="KW-1185">Reference proteome</keyword>
<dbReference type="GO" id="GO:0045892">
    <property type="term" value="P:negative regulation of DNA-templated transcription"/>
    <property type="evidence" value="ECO:0007669"/>
    <property type="project" value="TreeGrafter"/>
</dbReference>
<comment type="caution">
    <text evidence="5">The sequence shown here is derived from an EMBL/GenBank/DDBJ whole genome shotgun (WGS) entry which is preliminary data.</text>
</comment>
<dbReference type="EMBL" id="AQRC01000012">
    <property type="protein sequence ID" value="KFE34226.1"/>
    <property type="molecule type" value="Genomic_DNA"/>
</dbReference>
<dbReference type="NCBIfam" id="TIGR02325">
    <property type="entry name" value="C_P_lyase_phnF"/>
    <property type="match status" value="1"/>
</dbReference>
<reference evidence="5 6" key="2">
    <citation type="journal article" date="2015" name="Antonie Van Leeuwenhoek">
        <title>Thioclava indica sp. nov., isolated from surface seawater of the Indian Ocean.</title>
        <authorList>
            <person name="Liu Y."/>
            <person name="Lai Q."/>
            <person name="Du J."/>
            <person name="Xu H."/>
            <person name="Jiang L."/>
            <person name="Shao Z."/>
        </authorList>
    </citation>
    <scope>NUCLEOTIDE SEQUENCE [LARGE SCALE GENOMIC DNA]</scope>
    <source>
        <strain evidence="5 6">13D2W-2</strain>
    </source>
</reference>